<dbReference type="PANTHER" id="PTHR30244">
    <property type="entry name" value="TRANSAMINASE"/>
    <property type="match status" value="1"/>
</dbReference>
<sequence length="370" mass="39620">MAVPLLDLKAQHATIRDDVVAALMAVVDQQAFILGDPVGQLECSVAGLSQVKFAIGCANGTDAILLALRALGVGQGDEVITTPFTFFATGGAIHNAGARPVFVDIDPRTYNIEPANVTPAITARTKAVIAVDLFGQMAAIEQVKAAAKGLPVIEDAAQSIGASRMVDGRKVMAGEAAAIGTFSFFPSKNLGGYGDGGMMVTQDEGLFEALMKLRTHGSRRTYYHEIVGYNSRLDALQAAVLRAKLPHLESWSAARRRNASYYDAAFADVPEVGTPFVDPANTSIYNQYTIRVGQRDALQAHLKEQGIGSNVYYPLPLHLQPCFAYLGYNEGQCPEAERAAREVLSLPVFPELTTAQLDEVIAAVRGFFGR</sequence>
<dbReference type="OrthoDB" id="9810913at2"/>
<dbReference type="AlphaFoldDB" id="A0A143BKI3"/>
<dbReference type="PANTHER" id="PTHR30244:SF36">
    <property type="entry name" value="3-OXO-GLUCOSE-6-PHOSPHATE:GLUTAMATE AMINOTRANSFERASE"/>
    <property type="match status" value="1"/>
</dbReference>
<evidence type="ECO:0000256" key="5">
    <source>
        <dbReference type="RuleBase" id="RU004508"/>
    </source>
</evidence>
<dbReference type="Pfam" id="PF01041">
    <property type="entry name" value="DegT_DnrJ_EryC1"/>
    <property type="match status" value="1"/>
</dbReference>
<dbReference type="Gene3D" id="3.90.1150.10">
    <property type="entry name" value="Aspartate Aminotransferase, domain 1"/>
    <property type="match status" value="1"/>
</dbReference>
<evidence type="ECO:0000256" key="2">
    <source>
        <dbReference type="ARBA" id="ARBA00037999"/>
    </source>
</evidence>
<reference evidence="6 7" key="2">
    <citation type="journal article" date="2016" name="Environ. Microbiol. Rep.">
        <title>Metagenomic evidence for the presence of phototrophic Gemmatimonadetes bacteria in diverse environments.</title>
        <authorList>
            <person name="Zeng Y."/>
            <person name="Baumbach J."/>
            <person name="Barbosa E.G."/>
            <person name="Azevedo V."/>
            <person name="Zhang C."/>
            <person name="Koblizek M."/>
        </authorList>
    </citation>
    <scope>NUCLEOTIDE SEQUENCE [LARGE SCALE GENOMIC DNA]</scope>
    <source>
        <strain evidence="6 7">AP64</strain>
    </source>
</reference>
<comment type="similarity">
    <text evidence="2 5">Belongs to the DegT/DnrJ/EryC1 family.</text>
</comment>
<dbReference type="InterPro" id="IPR015424">
    <property type="entry name" value="PyrdxlP-dep_Trfase"/>
</dbReference>
<dbReference type="InterPro" id="IPR000653">
    <property type="entry name" value="DegT/StrS_aminotransferase"/>
</dbReference>
<reference evidence="6 7" key="1">
    <citation type="journal article" date="2014" name="Proc. Natl. Acad. Sci. U.S.A.">
        <title>Functional type 2 photosynthetic reaction centers found in the rare bacterial phylum Gemmatimonadetes.</title>
        <authorList>
            <person name="Zeng Y."/>
            <person name="Feng F."/>
            <person name="Medova H."/>
            <person name="Dean J."/>
            <person name="Koblizek M."/>
        </authorList>
    </citation>
    <scope>NUCLEOTIDE SEQUENCE [LARGE SCALE GENOMIC DNA]</scope>
    <source>
        <strain evidence="6 7">AP64</strain>
    </source>
</reference>
<organism evidence="6 7">
    <name type="scientific">Gemmatimonas phototrophica</name>
    <dbReference type="NCBI Taxonomy" id="1379270"/>
    <lineage>
        <taxon>Bacteria</taxon>
        <taxon>Pseudomonadati</taxon>
        <taxon>Gemmatimonadota</taxon>
        <taxon>Gemmatimonadia</taxon>
        <taxon>Gemmatimonadales</taxon>
        <taxon>Gemmatimonadaceae</taxon>
        <taxon>Gemmatimonas</taxon>
    </lineage>
</organism>
<dbReference type="Proteomes" id="UP000076404">
    <property type="component" value="Chromosome"/>
</dbReference>
<dbReference type="PIRSF" id="PIRSF000390">
    <property type="entry name" value="PLP_StrS"/>
    <property type="match status" value="1"/>
</dbReference>
<dbReference type="GO" id="GO:0008483">
    <property type="term" value="F:transaminase activity"/>
    <property type="evidence" value="ECO:0007669"/>
    <property type="project" value="TreeGrafter"/>
</dbReference>
<dbReference type="CDD" id="cd00616">
    <property type="entry name" value="AHBA_syn"/>
    <property type="match status" value="1"/>
</dbReference>
<dbReference type="STRING" id="1379270.GEMMAAP_10210"/>
<keyword evidence="7" id="KW-1185">Reference proteome</keyword>
<dbReference type="SUPFAM" id="SSF53383">
    <property type="entry name" value="PLP-dependent transferases"/>
    <property type="match status" value="1"/>
</dbReference>
<dbReference type="GO" id="GO:0000271">
    <property type="term" value="P:polysaccharide biosynthetic process"/>
    <property type="evidence" value="ECO:0007669"/>
    <property type="project" value="TreeGrafter"/>
</dbReference>
<feature type="active site" description="Proton acceptor" evidence="3">
    <location>
        <position position="188"/>
    </location>
</feature>
<dbReference type="InterPro" id="IPR015421">
    <property type="entry name" value="PyrdxlP-dep_Trfase_major"/>
</dbReference>
<dbReference type="Gene3D" id="3.40.640.10">
    <property type="entry name" value="Type I PLP-dependent aspartate aminotransferase-like (Major domain)"/>
    <property type="match status" value="1"/>
</dbReference>
<dbReference type="EMBL" id="CP011454">
    <property type="protein sequence ID" value="AMW05095.1"/>
    <property type="molecule type" value="Genomic_DNA"/>
</dbReference>
<evidence type="ECO:0000313" key="7">
    <source>
        <dbReference type="Proteomes" id="UP000076404"/>
    </source>
</evidence>
<keyword evidence="1 4" id="KW-0663">Pyridoxal phosphate</keyword>
<protein>
    <submittedName>
        <fullName evidence="6">Pleiotropic regulatory protein</fullName>
    </submittedName>
</protein>
<dbReference type="KEGG" id="gph:GEMMAAP_10210"/>
<dbReference type="InterPro" id="IPR015422">
    <property type="entry name" value="PyrdxlP-dep_Trfase_small"/>
</dbReference>
<name>A0A143BKI3_9BACT</name>
<evidence type="ECO:0000256" key="1">
    <source>
        <dbReference type="ARBA" id="ARBA00022898"/>
    </source>
</evidence>
<feature type="modified residue" description="N6-(pyridoxal phosphate)lysine" evidence="4">
    <location>
        <position position="188"/>
    </location>
</feature>
<proteinExistence type="inferred from homology"/>
<dbReference type="GO" id="GO:0030170">
    <property type="term" value="F:pyridoxal phosphate binding"/>
    <property type="evidence" value="ECO:0007669"/>
    <property type="project" value="TreeGrafter"/>
</dbReference>
<evidence type="ECO:0000313" key="6">
    <source>
        <dbReference type="EMBL" id="AMW05095.1"/>
    </source>
</evidence>
<dbReference type="eggNOG" id="COG0399">
    <property type="taxonomic scope" value="Bacteria"/>
</dbReference>
<accession>A0A143BKI3</accession>
<dbReference type="RefSeq" id="WP_026849829.1">
    <property type="nucleotide sequence ID" value="NZ_CP011454.1"/>
</dbReference>
<evidence type="ECO:0000256" key="3">
    <source>
        <dbReference type="PIRSR" id="PIRSR000390-1"/>
    </source>
</evidence>
<evidence type="ECO:0000256" key="4">
    <source>
        <dbReference type="PIRSR" id="PIRSR000390-2"/>
    </source>
</evidence>
<gene>
    <name evidence="6" type="ORF">GEMMAAP_10210</name>
</gene>